<comment type="caution">
    <text evidence="3">The sequence shown here is derived from an EMBL/GenBank/DDBJ whole genome shotgun (WGS) entry which is preliminary data.</text>
</comment>
<keyword evidence="4" id="KW-1185">Reference proteome</keyword>
<reference evidence="3 4" key="1">
    <citation type="submission" date="2020-09" db="EMBL/GenBank/DDBJ databases">
        <title>De no assembly of potato wild relative species, Solanum commersonii.</title>
        <authorList>
            <person name="Cho K."/>
        </authorList>
    </citation>
    <scope>NUCLEOTIDE SEQUENCE [LARGE SCALE GENOMIC DNA]</scope>
    <source>
        <strain evidence="3">LZ3.2</strain>
        <tissue evidence="3">Leaf</tissue>
    </source>
</reference>
<dbReference type="OrthoDB" id="1306244at2759"/>
<dbReference type="PANTHER" id="PTHR33180">
    <property type="entry name" value="PHOTOSYSTEM II CP43 REACTION CENTER PROTEIN"/>
    <property type="match status" value="1"/>
</dbReference>
<evidence type="ECO:0000313" key="3">
    <source>
        <dbReference type="EMBL" id="KAG5580496.1"/>
    </source>
</evidence>
<feature type="compositionally biased region" description="Polar residues" evidence="1">
    <location>
        <begin position="182"/>
        <end position="205"/>
    </location>
</feature>
<dbReference type="PANTHER" id="PTHR33180:SF31">
    <property type="entry name" value="POLYPROTEIN PROTEIN"/>
    <property type="match status" value="1"/>
</dbReference>
<evidence type="ECO:0000259" key="2">
    <source>
        <dbReference type="Pfam" id="PF20167"/>
    </source>
</evidence>
<evidence type="ECO:0000313" key="4">
    <source>
        <dbReference type="Proteomes" id="UP000824120"/>
    </source>
</evidence>
<proteinExistence type="predicted"/>
<dbReference type="Pfam" id="PF20167">
    <property type="entry name" value="Transposase_32"/>
    <property type="match status" value="1"/>
</dbReference>
<dbReference type="Proteomes" id="UP000824120">
    <property type="component" value="Chromosome 10"/>
</dbReference>
<sequence>MISNTTPRWMDIGAQIEKRDMNIASRYWFGFISSTIMPSQKDSIMRHPKAACLGSIMARRWIDLGLLVSQEMAMRAKQTQTSLPFPILVTELCRLQVLIILPAYQNNPGHDPEDGAVEMTDDKDVPMTTGDVQGDGATQAKSDEEIDEELIETQVKEIRESHDASIFRDLLETAMQAVIHTSSTETSIATPSGSGTAFPSETTLGTDAPADREIV</sequence>
<organism evidence="3 4">
    <name type="scientific">Solanum commersonii</name>
    <name type="common">Commerson's wild potato</name>
    <name type="synonym">Commerson's nightshade</name>
    <dbReference type="NCBI Taxonomy" id="4109"/>
    <lineage>
        <taxon>Eukaryota</taxon>
        <taxon>Viridiplantae</taxon>
        <taxon>Streptophyta</taxon>
        <taxon>Embryophyta</taxon>
        <taxon>Tracheophyta</taxon>
        <taxon>Spermatophyta</taxon>
        <taxon>Magnoliopsida</taxon>
        <taxon>eudicotyledons</taxon>
        <taxon>Gunneridae</taxon>
        <taxon>Pentapetalae</taxon>
        <taxon>asterids</taxon>
        <taxon>lamiids</taxon>
        <taxon>Solanales</taxon>
        <taxon>Solanaceae</taxon>
        <taxon>Solanoideae</taxon>
        <taxon>Solaneae</taxon>
        <taxon>Solanum</taxon>
    </lineage>
</organism>
<accession>A0A9J5X005</accession>
<feature type="domain" description="Putative plant transposon protein" evidence="2">
    <location>
        <begin position="5"/>
        <end position="96"/>
    </location>
</feature>
<dbReference type="InterPro" id="IPR046796">
    <property type="entry name" value="Transposase_32_dom"/>
</dbReference>
<protein>
    <recommendedName>
        <fullName evidence="2">Putative plant transposon protein domain-containing protein</fullName>
    </recommendedName>
</protein>
<name>A0A9J5X005_SOLCO</name>
<dbReference type="AlphaFoldDB" id="A0A9J5X005"/>
<feature type="region of interest" description="Disordered" evidence="1">
    <location>
        <begin position="182"/>
        <end position="215"/>
    </location>
</feature>
<evidence type="ECO:0000256" key="1">
    <source>
        <dbReference type="SAM" id="MobiDB-lite"/>
    </source>
</evidence>
<dbReference type="EMBL" id="JACXVP010000010">
    <property type="protein sequence ID" value="KAG5580496.1"/>
    <property type="molecule type" value="Genomic_DNA"/>
</dbReference>
<gene>
    <name evidence="3" type="ORF">H5410_051123</name>
</gene>